<evidence type="ECO:0000256" key="4">
    <source>
        <dbReference type="ARBA" id="ARBA00022694"/>
    </source>
</evidence>
<dbReference type="RefSeq" id="WP_044615663.1">
    <property type="nucleotide sequence ID" value="NZ_CP007142.1"/>
</dbReference>
<dbReference type="GO" id="GO:0006450">
    <property type="term" value="P:regulation of translational fidelity"/>
    <property type="evidence" value="ECO:0007669"/>
    <property type="project" value="TreeGrafter"/>
</dbReference>
<comment type="function">
    <text evidence="9">Required for the formation of a threonylcarbamoyl group on adenosine at position 37 (t(6)A37) in tRNAs that read codons beginning with adenine. Catalyzes the conversion of L-threonine, HCO(3)(-)/CO(2) and ATP to give threonylcarbamoyl-AMP (TC-AMP) as the acyladenylate intermediate, with the release of diphosphate.</text>
</comment>
<evidence type="ECO:0000259" key="10">
    <source>
        <dbReference type="PROSITE" id="PS51163"/>
    </source>
</evidence>
<evidence type="ECO:0000256" key="8">
    <source>
        <dbReference type="ARBA" id="ARBA00048366"/>
    </source>
</evidence>
<evidence type="ECO:0000313" key="11">
    <source>
        <dbReference type="EMBL" id="AJQ92653.1"/>
    </source>
</evidence>
<keyword evidence="6 9" id="KW-0547">Nucleotide-binding</keyword>
<dbReference type="GO" id="GO:0005524">
    <property type="term" value="F:ATP binding"/>
    <property type="evidence" value="ECO:0007669"/>
    <property type="project" value="UniProtKB-UniRule"/>
</dbReference>
<gene>
    <name evidence="9" type="primary">tsaC</name>
    <name evidence="11" type="ORF">YC6258_00603</name>
</gene>
<dbReference type="Gene3D" id="3.90.870.10">
    <property type="entry name" value="DHBP synthase"/>
    <property type="match status" value="1"/>
</dbReference>
<evidence type="ECO:0000256" key="7">
    <source>
        <dbReference type="ARBA" id="ARBA00022840"/>
    </source>
</evidence>
<keyword evidence="3 9" id="KW-0808">Transferase</keyword>
<keyword evidence="5 9" id="KW-0548">Nucleotidyltransferase</keyword>
<name>A0A0C5VH36_9GAMM</name>
<evidence type="ECO:0000256" key="1">
    <source>
        <dbReference type="ARBA" id="ARBA00004496"/>
    </source>
</evidence>
<dbReference type="GO" id="GO:0005737">
    <property type="term" value="C:cytoplasm"/>
    <property type="evidence" value="ECO:0007669"/>
    <property type="project" value="UniProtKB-SubCell"/>
</dbReference>
<comment type="similarity">
    <text evidence="9">Belongs to the SUA5 family. TsaC subfamily.</text>
</comment>
<keyword evidence="12" id="KW-1185">Reference proteome</keyword>
<dbReference type="InterPro" id="IPR006070">
    <property type="entry name" value="Sua5-like_dom"/>
</dbReference>
<dbReference type="InterPro" id="IPR050156">
    <property type="entry name" value="TC-AMP_synthase_SUA5"/>
</dbReference>
<dbReference type="HAMAP" id="MF_01852">
    <property type="entry name" value="TsaC"/>
    <property type="match status" value="1"/>
</dbReference>
<keyword evidence="7 9" id="KW-0067">ATP-binding</keyword>
<evidence type="ECO:0000256" key="5">
    <source>
        <dbReference type="ARBA" id="ARBA00022695"/>
    </source>
</evidence>
<evidence type="ECO:0000256" key="9">
    <source>
        <dbReference type="HAMAP-Rule" id="MF_01852"/>
    </source>
</evidence>
<feature type="domain" description="YrdC-like" evidence="10">
    <location>
        <begin position="2"/>
        <end position="182"/>
    </location>
</feature>
<dbReference type="Pfam" id="PF01300">
    <property type="entry name" value="Sua5_yciO_yrdC"/>
    <property type="match status" value="1"/>
</dbReference>
<dbReference type="OrthoDB" id="9814580at2"/>
<dbReference type="GO" id="GO:0003725">
    <property type="term" value="F:double-stranded RNA binding"/>
    <property type="evidence" value="ECO:0007669"/>
    <property type="project" value="InterPro"/>
</dbReference>
<dbReference type="GO" id="GO:0000049">
    <property type="term" value="F:tRNA binding"/>
    <property type="evidence" value="ECO:0007669"/>
    <property type="project" value="TreeGrafter"/>
</dbReference>
<dbReference type="EC" id="2.7.7.87" evidence="9"/>
<dbReference type="GO" id="GO:0061710">
    <property type="term" value="F:L-threonylcarbamoyladenylate synthase"/>
    <property type="evidence" value="ECO:0007669"/>
    <property type="project" value="UniProtKB-EC"/>
</dbReference>
<organism evidence="11 12">
    <name type="scientific">Gynuella sunshinyii YC6258</name>
    <dbReference type="NCBI Taxonomy" id="1445510"/>
    <lineage>
        <taxon>Bacteria</taxon>
        <taxon>Pseudomonadati</taxon>
        <taxon>Pseudomonadota</taxon>
        <taxon>Gammaproteobacteria</taxon>
        <taxon>Oceanospirillales</taxon>
        <taxon>Saccharospirillaceae</taxon>
        <taxon>Gynuella</taxon>
    </lineage>
</organism>
<reference evidence="11 12" key="1">
    <citation type="submission" date="2014-01" db="EMBL/GenBank/DDBJ databases">
        <title>Full genme sequencing of cellulolytic bacterium Gynuella sunshinyii YC6258T gen. nov., sp. nov.</title>
        <authorList>
            <person name="Khan H."/>
            <person name="Chung E.J."/>
            <person name="Chung Y.R."/>
        </authorList>
    </citation>
    <scope>NUCLEOTIDE SEQUENCE [LARGE SCALE GENOMIC DNA]</scope>
    <source>
        <strain evidence="11 12">YC6258</strain>
    </source>
</reference>
<dbReference type="PROSITE" id="PS51163">
    <property type="entry name" value="YRDC"/>
    <property type="match status" value="1"/>
</dbReference>
<dbReference type="NCBIfam" id="TIGR00057">
    <property type="entry name" value="L-threonylcarbamoyladenylate synthase"/>
    <property type="match status" value="1"/>
</dbReference>
<dbReference type="PANTHER" id="PTHR17490:SF18">
    <property type="entry name" value="THREONYLCARBAMOYL-AMP SYNTHASE"/>
    <property type="match status" value="1"/>
</dbReference>
<evidence type="ECO:0000256" key="3">
    <source>
        <dbReference type="ARBA" id="ARBA00022679"/>
    </source>
</evidence>
<dbReference type="SUPFAM" id="SSF55821">
    <property type="entry name" value="YrdC/RibB"/>
    <property type="match status" value="1"/>
</dbReference>
<dbReference type="KEGG" id="gsn:YC6258_00603"/>
<proteinExistence type="inferred from homology"/>
<accession>A0A0C5VH36</accession>
<protein>
    <recommendedName>
        <fullName evidence="9">Threonylcarbamoyl-AMP synthase</fullName>
        <shortName evidence="9">TC-AMP synthase</shortName>
        <ecNumber evidence="9">2.7.7.87</ecNumber>
    </recommendedName>
    <alternativeName>
        <fullName evidence="9">L-threonylcarbamoyladenylate synthase</fullName>
    </alternativeName>
    <alternativeName>
        <fullName evidence="9">t(6)A37 threonylcarbamoyladenosine biosynthesis protein TsaC</fullName>
    </alternativeName>
    <alternativeName>
        <fullName evidence="9">tRNA threonylcarbamoyladenosine biosynthesis protein TsaC</fullName>
    </alternativeName>
</protein>
<dbReference type="HOGENOM" id="CLU_031397_6_0_6"/>
<dbReference type="InterPro" id="IPR023535">
    <property type="entry name" value="TC-AMP_synthase"/>
</dbReference>
<dbReference type="InterPro" id="IPR017945">
    <property type="entry name" value="DHBP_synth_RibB-like_a/b_dom"/>
</dbReference>
<dbReference type="GO" id="GO:0002949">
    <property type="term" value="P:tRNA threonylcarbamoyladenosine modification"/>
    <property type="evidence" value="ECO:0007669"/>
    <property type="project" value="UniProtKB-UniRule"/>
</dbReference>
<comment type="catalytic activity">
    <reaction evidence="8 9">
        <text>L-threonine + hydrogencarbonate + ATP = L-threonylcarbamoyladenylate + diphosphate + H2O</text>
        <dbReference type="Rhea" id="RHEA:36407"/>
        <dbReference type="ChEBI" id="CHEBI:15377"/>
        <dbReference type="ChEBI" id="CHEBI:17544"/>
        <dbReference type="ChEBI" id="CHEBI:30616"/>
        <dbReference type="ChEBI" id="CHEBI:33019"/>
        <dbReference type="ChEBI" id="CHEBI:57926"/>
        <dbReference type="ChEBI" id="CHEBI:73682"/>
        <dbReference type="EC" id="2.7.7.87"/>
    </reaction>
</comment>
<dbReference type="Proteomes" id="UP000032266">
    <property type="component" value="Chromosome"/>
</dbReference>
<keyword evidence="4 9" id="KW-0819">tRNA processing</keyword>
<evidence type="ECO:0000256" key="6">
    <source>
        <dbReference type="ARBA" id="ARBA00022741"/>
    </source>
</evidence>
<dbReference type="AlphaFoldDB" id="A0A0C5VH36"/>
<dbReference type="EMBL" id="CP007142">
    <property type="protein sequence ID" value="AJQ92653.1"/>
    <property type="molecule type" value="Genomic_DNA"/>
</dbReference>
<dbReference type="PATRIC" id="fig|1445510.3.peg.590"/>
<dbReference type="PANTHER" id="PTHR17490">
    <property type="entry name" value="SUA5"/>
    <property type="match status" value="1"/>
</dbReference>
<comment type="subcellular location">
    <subcellularLocation>
        <location evidence="1 9">Cytoplasm</location>
    </subcellularLocation>
</comment>
<evidence type="ECO:0000256" key="2">
    <source>
        <dbReference type="ARBA" id="ARBA00022490"/>
    </source>
</evidence>
<keyword evidence="2 9" id="KW-0963">Cytoplasm</keyword>
<sequence length="182" mass="20238">MNVHISKAIRHLSQGHIIAYPTEGVWGLGCNPFNRHAVQRILDIKHRPEHKGLILITSKVEYVNPWLSNLPEENRQIVLASWPGPHTWVFPEMGLLPKWITGKHASVAIRVSAHPLVRELCNAWGGLLVSTSANVATRPAAVRRVQIQKTLANQIDYILPGETSGLNKPSQIRNALTGAQIR</sequence>
<dbReference type="STRING" id="1445510.YC6258_00603"/>
<evidence type="ECO:0000313" key="12">
    <source>
        <dbReference type="Proteomes" id="UP000032266"/>
    </source>
</evidence>